<feature type="region of interest" description="Disordered" evidence="4">
    <location>
        <begin position="314"/>
        <end position="354"/>
    </location>
</feature>
<protein>
    <submittedName>
        <fullName evidence="5">Uncharacterized protein</fullName>
    </submittedName>
</protein>
<name>A0AAN6MIG9_9PEZI</name>
<comment type="subcellular location">
    <subcellularLocation>
        <location evidence="1">Nucleus</location>
    </subcellularLocation>
</comment>
<evidence type="ECO:0000313" key="5">
    <source>
        <dbReference type="EMBL" id="KAK3901275.1"/>
    </source>
</evidence>
<evidence type="ECO:0000313" key="6">
    <source>
        <dbReference type="Proteomes" id="UP001303889"/>
    </source>
</evidence>
<evidence type="ECO:0000256" key="2">
    <source>
        <dbReference type="ARBA" id="ARBA00023242"/>
    </source>
</evidence>
<feature type="compositionally biased region" description="Pro residues" evidence="4">
    <location>
        <begin position="788"/>
        <end position="804"/>
    </location>
</feature>
<feature type="coiled-coil region" evidence="3">
    <location>
        <begin position="841"/>
        <end position="882"/>
    </location>
</feature>
<feature type="compositionally biased region" description="Polar residues" evidence="4">
    <location>
        <begin position="316"/>
        <end position="325"/>
    </location>
</feature>
<dbReference type="AlphaFoldDB" id="A0AAN6MIG9"/>
<feature type="region of interest" description="Disordered" evidence="4">
    <location>
        <begin position="432"/>
        <end position="463"/>
    </location>
</feature>
<evidence type="ECO:0000256" key="1">
    <source>
        <dbReference type="ARBA" id="ARBA00004123"/>
    </source>
</evidence>
<feature type="compositionally biased region" description="Basic residues" evidence="4">
    <location>
        <begin position="34"/>
        <end position="44"/>
    </location>
</feature>
<proteinExistence type="predicted"/>
<feature type="coiled-coil region" evidence="3">
    <location>
        <begin position="661"/>
        <end position="695"/>
    </location>
</feature>
<dbReference type="PANTHER" id="PTHR23159:SF31">
    <property type="entry name" value="CENTROSOME-ASSOCIATED PROTEIN CEP250 ISOFORM X1"/>
    <property type="match status" value="1"/>
</dbReference>
<dbReference type="GO" id="GO:0006355">
    <property type="term" value="P:regulation of DNA-templated transcription"/>
    <property type="evidence" value="ECO:0007669"/>
    <property type="project" value="InterPro"/>
</dbReference>
<feature type="compositionally biased region" description="Acidic residues" evidence="4">
    <location>
        <begin position="1"/>
        <end position="10"/>
    </location>
</feature>
<keyword evidence="6" id="KW-1185">Reference proteome</keyword>
<feature type="region of interest" description="Disordered" evidence="4">
    <location>
        <begin position="1"/>
        <end position="107"/>
    </location>
</feature>
<keyword evidence="3" id="KW-0175">Coiled coil</keyword>
<sequence>MATMVLDDDEAPPRAPITPSKTAFKVKKESPATKRPRGRPRKQKNNTIDTAIILSDSEAEEDDDAPVEQTNKRPLSRVESPMPPPRSKRPAQGVAGPSAPTTGAMAAAQSEIEELHRLLDAESRRRADLENQKTTLRALLQEKEASWAADLAAQTVPLQVQLLKLAKDKEHLSTACRDLDQKLLLAAKDRDAQLATQKAAQDSQEIMADMKAQMLAKDNVIKDQVATIQQLKDIAASRLQDLGEADERIAALTQAMQGFATRHAAATKLIKEHEAQIQALTEALSASNNSPGASEGTESGCKAIEDTAEKLRDTGRQSLDSTSDLPEQLLPSDTAPEGTSGAAQESISETEQKMTAAKKQLAVVRGKHTLMAMEDETAGHVIPSHTTASIISALGTERATLHNQFKVSTTNIVQLEDTVARLQEDKIQLEHANQQHHEEHQKQVGEAAASSQHKSDTKATASGQVGELSTLMEQPEQQDSMTVALGSHDCQFAGFKDPAKFHPAATNQPCESQLSAMAALQIEKQHMFQKYQNAVEEADELRGELAKVAPDLADKAQELAQLKGKLEHGKEQWRADIRCLATKLRDQTRLVETKEQEAEQLRQKLEAARADATELDTEIKAQCADLVRRQVVITHQANAIKDNRAEIEQLRESASGVTADQSTLHEQLTSAKAQIQDLQAQLNKLTTENDGFREKTQALKLKMAELATHLAASNTERDALNTRLGASKTEAAFLRAQLAGLTQSAAIFAASSQGGPANVQHQRQGTPSGSPALPALCPTLNSPLMFHPPRPNSQPLPSRPPTPVNPIRAPTPHTAVRTENTTLRKSHDALTTTLTNLHNEHAALVTRLTAHQNENARLSEENNAQRAEIQRLRGRLREVEECAREVEGLLSGERERMERVRGWVGQFPGWREVGRME</sequence>
<accession>A0AAN6MIG9</accession>
<feature type="compositionally biased region" description="Acidic residues" evidence="4">
    <location>
        <begin position="57"/>
        <end position="66"/>
    </location>
</feature>
<dbReference type="PANTHER" id="PTHR23159">
    <property type="entry name" value="CENTROSOMAL PROTEIN 2"/>
    <property type="match status" value="1"/>
</dbReference>
<feature type="coiled-coil region" evidence="3">
    <location>
        <begin position="517"/>
        <end position="618"/>
    </location>
</feature>
<evidence type="ECO:0000256" key="3">
    <source>
        <dbReference type="SAM" id="Coils"/>
    </source>
</evidence>
<evidence type="ECO:0000256" key="4">
    <source>
        <dbReference type="SAM" id="MobiDB-lite"/>
    </source>
</evidence>
<feature type="coiled-coil region" evidence="3">
    <location>
        <begin position="263"/>
        <end position="290"/>
    </location>
</feature>
<dbReference type="EMBL" id="MU855593">
    <property type="protein sequence ID" value="KAK3901275.1"/>
    <property type="molecule type" value="Genomic_DNA"/>
</dbReference>
<gene>
    <name evidence="5" type="ORF">C8A05DRAFT_35054</name>
</gene>
<feature type="compositionally biased region" description="Basic and acidic residues" evidence="4">
    <location>
        <begin position="432"/>
        <end position="443"/>
    </location>
</feature>
<reference evidence="5" key="2">
    <citation type="submission" date="2023-05" db="EMBL/GenBank/DDBJ databases">
        <authorList>
            <consortium name="Lawrence Berkeley National Laboratory"/>
            <person name="Steindorff A."/>
            <person name="Hensen N."/>
            <person name="Bonometti L."/>
            <person name="Westerberg I."/>
            <person name="Brannstrom I.O."/>
            <person name="Guillou S."/>
            <person name="Cros-Aarteil S."/>
            <person name="Calhoun S."/>
            <person name="Haridas S."/>
            <person name="Kuo A."/>
            <person name="Mondo S."/>
            <person name="Pangilinan J."/>
            <person name="Riley R."/>
            <person name="Labutti K."/>
            <person name="Andreopoulos B."/>
            <person name="Lipzen A."/>
            <person name="Chen C."/>
            <person name="Yanf M."/>
            <person name="Daum C."/>
            <person name="Ng V."/>
            <person name="Clum A."/>
            <person name="Ohm R."/>
            <person name="Martin F."/>
            <person name="Silar P."/>
            <person name="Natvig D."/>
            <person name="Lalanne C."/>
            <person name="Gautier V."/>
            <person name="Ament-Velasquez S.L."/>
            <person name="Kruys A."/>
            <person name="Hutchinson M.I."/>
            <person name="Powell A.J."/>
            <person name="Barry K."/>
            <person name="Miller A.N."/>
            <person name="Grigoriev I.V."/>
            <person name="Debuchy R."/>
            <person name="Gladieux P."/>
            <person name="Thoren M.H."/>
            <person name="Johannesson H."/>
        </authorList>
    </citation>
    <scope>NUCLEOTIDE SEQUENCE</scope>
    <source>
        <strain evidence="5">CBS 103.79</strain>
    </source>
</reference>
<feature type="region of interest" description="Disordered" evidence="4">
    <location>
        <begin position="788"/>
        <end position="812"/>
    </location>
</feature>
<organism evidence="5 6">
    <name type="scientific">Staphylotrichum tortipilum</name>
    <dbReference type="NCBI Taxonomy" id="2831512"/>
    <lineage>
        <taxon>Eukaryota</taxon>
        <taxon>Fungi</taxon>
        <taxon>Dikarya</taxon>
        <taxon>Ascomycota</taxon>
        <taxon>Pezizomycotina</taxon>
        <taxon>Sordariomycetes</taxon>
        <taxon>Sordariomycetidae</taxon>
        <taxon>Sordariales</taxon>
        <taxon>Chaetomiaceae</taxon>
        <taxon>Staphylotrichum</taxon>
    </lineage>
</organism>
<dbReference type="InterPro" id="IPR000637">
    <property type="entry name" value="HMGI/Y_DNA-bd_CS"/>
</dbReference>
<keyword evidence="2" id="KW-0539">Nucleus</keyword>
<feature type="region of interest" description="Disordered" evidence="4">
    <location>
        <begin position="755"/>
        <end position="774"/>
    </location>
</feature>
<comment type="caution">
    <text evidence="5">The sequence shown here is derived from an EMBL/GenBank/DDBJ whole genome shotgun (WGS) entry which is preliminary data.</text>
</comment>
<dbReference type="Proteomes" id="UP001303889">
    <property type="component" value="Unassembled WGS sequence"/>
</dbReference>
<dbReference type="Gene3D" id="1.10.287.1490">
    <property type="match status" value="1"/>
</dbReference>
<feature type="compositionally biased region" description="Polar residues" evidence="4">
    <location>
        <begin position="755"/>
        <end position="769"/>
    </location>
</feature>
<dbReference type="GO" id="GO:0005634">
    <property type="term" value="C:nucleus"/>
    <property type="evidence" value="ECO:0007669"/>
    <property type="project" value="UniProtKB-SubCell"/>
</dbReference>
<reference evidence="5" key="1">
    <citation type="journal article" date="2023" name="Mol. Phylogenet. Evol.">
        <title>Genome-scale phylogeny and comparative genomics of the fungal order Sordariales.</title>
        <authorList>
            <person name="Hensen N."/>
            <person name="Bonometti L."/>
            <person name="Westerberg I."/>
            <person name="Brannstrom I.O."/>
            <person name="Guillou S."/>
            <person name="Cros-Aarteil S."/>
            <person name="Calhoun S."/>
            <person name="Haridas S."/>
            <person name="Kuo A."/>
            <person name="Mondo S."/>
            <person name="Pangilinan J."/>
            <person name="Riley R."/>
            <person name="LaButti K."/>
            <person name="Andreopoulos B."/>
            <person name="Lipzen A."/>
            <person name="Chen C."/>
            <person name="Yan M."/>
            <person name="Daum C."/>
            <person name="Ng V."/>
            <person name="Clum A."/>
            <person name="Steindorff A."/>
            <person name="Ohm R.A."/>
            <person name="Martin F."/>
            <person name="Silar P."/>
            <person name="Natvig D.O."/>
            <person name="Lalanne C."/>
            <person name="Gautier V."/>
            <person name="Ament-Velasquez S.L."/>
            <person name="Kruys A."/>
            <person name="Hutchinson M.I."/>
            <person name="Powell A.J."/>
            <person name="Barry K."/>
            <person name="Miller A.N."/>
            <person name="Grigoriev I.V."/>
            <person name="Debuchy R."/>
            <person name="Gladieux P."/>
            <person name="Hiltunen Thoren M."/>
            <person name="Johannesson H."/>
        </authorList>
    </citation>
    <scope>NUCLEOTIDE SEQUENCE</scope>
    <source>
        <strain evidence="5">CBS 103.79</strain>
    </source>
</reference>
<dbReference type="PROSITE" id="PS00354">
    <property type="entry name" value="HMGI_Y"/>
    <property type="match status" value="1"/>
</dbReference>